<feature type="compositionally biased region" description="Low complexity" evidence="1">
    <location>
        <begin position="475"/>
        <end position="494"/>
    </location>
</feature>
<proteinExistence type="predicted"/>
<keyword evidence="2" id="KW-0472">Membrane</keyword>
<feature type="region of interest" description="Disordered" evidence="1">
    <location>
        <begin position="430"/>
        <end position="528"/>
    </location>
</feature>
<feature type="compositionally biased region" description="Pro residues" evidence="1">
    <location>
        <begin position="338"/>
        <end position="350"/>
    </location>
</feature>
<reference evidence="3" key="1">
    <citation type="submission" date="2020-05" db="EMBL/GenBank/DDBJ databases">
        <authorList>
            <person name="Rincon C."/>
            <person name="Sanders R I."/>
            <person name="Robbins C."/>
            <person name="Chaturvedi A."/>
        </authorList>
    </citation>
    <scope>NUCLEOTIDE SEQUENCE</scope>
    <source>
        <strain evidence="3">CHB12</strain>
    </source>
</reference>
<evidence type="ECO:0000313" key="4">
    <source>
        <dbReference type="Proteomes" id="UP000684084"/>
    </source>
</evidence>
<dbReference type="AlphaFoldDB" id="A0A2I1ECG6"/>
<evidence type="ECO:0000256" key="2">
    <source>
        <dbReference type="SAM" id="Phobius"/>
    </source>
</evidence>
<sequence>MCCCKKSQWRNERKVVQDHKFDFVDIDEFYERSFARKFKYCLVFVVVLKTILVYIADLWTAGILLIFDKWGSSVKPKIPIYISKWIFVGAILMSFIILLWDIKKAKPIVASRDISYTFTSLVATRYYTLRSYTHYCFFCQIQESTKLVDDVAFFVFFSFKGWKRLIFAELPRQAVNAVTLYSIVQSNHTRRYWDIKAYGDNVVQQFAVALMAFTLIIFILSFSMLCIAFVLYIPLLCHIRGNLKEYCCHKVDKRIAELIKIRSRKRIAQNKEAAALAKGNPSNLKNKKGVIPPKEPTLPVVVDDPPAPAYTHVGVPPPYISRPGSPNVNVPSRTGTPVYPPRTGTPPRPGTPGYGRVQPYGPPNGQQPNPALTRRNSVSSVMSGMTNVSSYSSYSTSYGSGGYHPYGLPNRSQTPPSRRGHENNLVARAVLNNTNYAPSERSDGDDDKYSEYGGSQGENNNRSTLNKYNEHDLYRAPSPARSYSPAPSVSSTTSNPRSRGVPSRYQQEHNRTPRYNNYAQQGGGPNRN</sequence>
<organism evidence="3 4">
    <name type="scientific">Rhizophagus irregularis</name>
    <dbReference type="NCBI Taxonomy" id="588596"/>
    <lineage>
        <taxon>Eukaryota</taxon>
        <taxon>Fungi</taxon>
        <taxon>Fungi incertae sedis</taxon>
        <taxon>Mucoromycota</taxon>
        <taxon>Glomeromycotina</taxon>
        <taxon>Glomeromycetes</taxon>
        <taxon>Glomerales</taxon>
        <taxon>Glomeraceae</taxon>
        <taxon>Rhizophagus</taxon>
    </lineage>
</organism>
<dbReference type="InterPro" id="IPR031606">
    <property type="entry name" value="Kch1/2"/>
</dbReference>
<feature type="transmembrane region" description="Helical" evidence="2">
    <location>
        <begin position="40"/>
        <end position="66"/>
    </location>
</feature>
<protein>
    <submittedName>
        <fullName evidence="3">Uncharacterized protein</fullName>
    </submittedName>
</protein>
<dbReference type="Pfam" id="PF16944">
    <property type="entry name" value="KCH"/>
    <property type="match status" value="1"/>
</dbReference>
<dbReference type="VEuPathDB" id="FungiDB:RhiirA1_531234"/>
<keyword evidence="2" id="KW-1133">Transmembrane helix</keyword>
<dbReference type="EMBL" id="CAGKOT010000055">
    <property type="protein sequence ID" value="CAB5386106.1"/>
    <property type="molecule type" value="Genomic_DNA"/>
</dbReference>
<feature type="region of interest" description="Disordered" evidence="1">
    <location>
        <begin position="273"/>
        <end position="298"/>
    </location>
</feature>
<dbReference type="VEuPathDB" id="FungiDB:RhiirFUN_018288"/>
<keyword evidence="2" id="KW-0812">Transmembrane</keyword>
<feature type="compositionally biased region" description="Polar residues" evidence="1">
    <location>
        <begin position="457"/>
        <end position="467"/>
    </location>
</feature>
<dbReference type="Proteomes" id="UP000684084">
    <property type="component" value="Unassembled WGS sequence"/>
</dbReference>
<name>A0A2I1ECG6_9GLOM</name>
<dbReference type="GO" id="GO:0015079">
    <property type="term" value="F:potassium ion transmembrane transporter activity"/>
    <property type="evidence" value="ECO:0007669"/>
    <property type="project" value="InterPro"/>
</dbReference>
<evidence type="ECO:0000256" key="1">
    <source>
        <dbReference type="SAM" id="MobiDB-lite"/>
    </source>
</evidence>
<dbReference type="PANTHER" id="PTHR36424:SF1">
    <property type="entry name" value="LOW AFFINITY K(+) TRANSPORTER 1-RELATED"/>
    <property type="match status" value="1"/>
</dbReference>
<dbReference type="GO" id="GO:0005886">
    <property type="term" value="C:plasma membrane"/>
    <property type="evidence" value="ECO:0007669"/>
    <property type="project" value="InterPro"/>
</dbReference>
<feature type="transmembrane region" description="Helical" evidence="2">
    <location>
        <begin position="78"/>
        <end position="100"/>
    </location>
</feature>
<dbReference type="PANTHER" id="PTHR36424">
    <property type="entry name" value="PHEROMONE-REGULATED MEMBRANE PROTEIN 6"/>
    <property type="match status" value="1"/>
</dbReference>
<dbReference type="OrthoDB" id="2128042at2759"/>
<feature type="region of interest" description="Disordered" evidence="1">
    <location>
        <begin position="314"/>
        <end position="374"/>
    </location>
</feature>
<gene>
    <name evidence="3" type="ORF">CHRIB12_LOCUS19550</name>
</gene>
<accession>A0A2I1ECG6</accession>
<dbReference type="VEuPathDB" id="FungiDB:FUN_000901"/>
<feature type="compositionally biased region" description="Low complexity" evidence="1">
    <location>
        <begin position="354"/>
        <end position="370"/>
    </location>
</feature>
<comment type="caution">
    <text evidence="3">The sequence shown here is derived from an EMBL/GenBank/DDBJ whole genome shotgun (WGS) entry which is preliminary data.</text>
</comment>
<evidence type="ECO:0000313" key="3">
    <source>
        <dbReference type="EMBL" id="CAB5386106.1"/>
    </source>
</evidence>
<feature type="transmembrane region" description="Helical" evidence="2">
    <location>
        <begin position="206"/>
        <end position="233"/>
    </location>
</feature>